<name>A0ABR4CPG3_9HELO</name>
<feature type="chain" id="PRO_5045516937" description="Alginate biosynthesis protein AlgF" evidence="1">
    <location>
        <begin position="19"/>
        <end position="235"/>
    </location>
</feature>
<comment type="caution">
    <text evidence="2">The sequence shown here is derived from an EMBL/GenBank/DDBJ whole genome shotgun (WGS) entry which is preliminary data.</text>
</comment>
<organism evidence="2 3">
    <name type="scientific">Oculimacula yallundae</name>
    <dbReference type="NCBI Taxonomy" id="86028"/>
    <lineage>
        <taxon>Eukaryota</taxon>
        <taxon>Fungi</taxon>
        <taxon>Dikarya</taxon>
        <taxon>Ascomycota</taxon>
        <taxon>Pezizomycotina</taxon>
        <taxon>Leotiomycetes</taxon>
        <taxon>Helotiales</taxon>
        <taxon>Ploettnerulaceae</taxon>
        <taxon>Oculimacula</taxon>
    </lineage>
</organism>
<dbReference type="EMBL" id="JAZHXI010000005">
    <property type="protein sequence ID" value="KAL2071814.1"/>
    <property type="molecule type" value="Genomic_DNA"/>
</dbReference>
<protein>
    <recommendedName>
        <fullName evidence="4">Alginate biosynthesis protein AlgF</fullName>
    </recommendedName>
</protein>
<evidence type="ECO:0000313" key="2">
    <source>
        <dbReference type="EMBL" id="KAL2071814.1"/>
    </source>
</evidence>
<keyword evidence="1" id="KW-0732">Signal</keyword>
<reference evidence="2 3" key="1">
    <citation type="journal article" date="2024" name="Commun. Biol.">
        <title>Comparative genomic analysis of thermophilic fungi reveals convergent evolutionary adaptations and gene losses.</title>
        <authorList>
            <person name="Steindorff A.S."/>
            <person name="Aguilar-Pontes M.V."/>
            <person name="Robinson A.J."/>
            <person name="Andreopoulos B."/>
            <person name="LaButti K."/>
            <person name="Kuo A."/>
            <person name="Mondo S."/>
            <person name="Riley R."/>
            <person name="Otillar R."/>
            <person name="Haridas S."/>
            <person name="Lipzen A."/>
            <person name="Grimwood J."/>
            <person name="Schmutz J."/>
            <person name="Clum A."/>
            <person name="Reid I.D."/>
            <person name="Moisan M.C."/>
            <person name="Butler G."/>
            <person name="Nguyen T.T.M."/>
            <person name="Dewar K."/>
            <person name="Conant G."/>
            <person name="Drula E."/>
            <person name="Henrissat B."/>
            <person name="Hansel C."/>
            <person name="Singer S."/>
            <person name="Hutchinson M.I."/>
            <person name="de Vries R.P."/>
            <person name="Natvig D.O."/>
            <person name="Powell A.J."/>
            <person name="Tsang A."/>
            <person name="Grigoriev I.V."/>
        </authorList>
    </citation>
    <scope>NUCLEOTIDE SEQUENCE [LARGE SCALE GENOMIC DNA]</scope>
    <source>
        <strain evidence="2 3">CBS 494.80</strain>
    </source>
</reference>
<evidence type="ECO:0000256" key="1">
    <source>
        <dbReference type="SAM" id="SignalP"/>
    </source>
</evidence>
<proteinExistence type="predicted"/>
<feature type="signal peptide" evidence="1">
    <location>
        <begin position="1"/>
        <end position="18"/>
    </location>
</feature>
<keyword evidence="3" id="KW-1185">Reference proteome</keyword>
<sequence length="235" mass="24514">MRGFAILCLAVQATGVLAAPAFKALEQKVEHVERRQIAVIELVNPNRKNGGAAVTVTVTVTAPPPAGTGGAAVKAGEKKEPEEKKTRTKAALAQAVLLKGGMELQAVSFVGSTGTGAIEIEYQNADARTLTVTENKSPAAPPAGFKFIDTSSYVVTLAEGAGNITRQQIDYVFNLNSTAVKAVNISAVRTGKLCTEAKSFVVSDALGAHDFEADEGESVLKVNSMLGEWGLFAPI</sequence>
<gene>
    <name evidence="2" type="ORF">VTL71DRAFT_13049</name>
</gene>
<evidence type="ECO:0008006" key="4">
    <source>
        <dbReference type="Google" id="ProtNLM"/>
    </source>
</evidence>
<accession>A0ABR4CPG3</accession>
<evidence type="ECO:0000313" key="3">
    <source>
        <dbReference type="Proteomes" id="UP001595075"/>
    </source>
</evidence>
<dbReference type="Proteomes" id="UP001595075">
    <property type="component" value="Unassembled WGS sequence"/>
</dbReference>